<gene>
    <name evidence="2" type="ORF">QN277_022209</name>
</gene>
<dbReference type="InterPro" id="IPR018786">
    <property type="entry name" value="Mit_KHE1"/>
</dbReference>
<accession>A0AAE1JHA4</accession>
<dbReference type="Pfam" id="PF10173">
    <property type="entry name" value="Mit_KHE1"/>
    <property type="match status" value="1"/>
</dbReference>
<evidence type="ECO:0000256" key="1">
    <source>
        <dbReference type="SAM" id="Phobius"/>
    </source>
</evidence>
<keyword evidence="1" id="KW-1133">Transmembrane helix</keyword>
<protein>
    <recommendedName>
        <fullName evidence="4">K+-H+ exchange-like protein</fullName>
    </recommendedName>
</protein>
<evidence type="ECO:0000313" key="2">
    <source>
        <dbReference type="EMBL" id="KAK4268996.1"/>
    </source>
</evidence>
<keyword evidence="1" id="KW-0472">Membrane</keyword>
<dbReference type="GO" id="GO:0005743">
    <property type="term" value="C:mitochondrial inner membrane"/>
    <property type="evidence" value="ECO:0007669"/>
    <property type="project" value="TreeGrafter"/>
</dbReference>
<dbReference type="GO" id="GO:1902600">
    <property type="term" value="P:proton transmembrane transport"/>
    <property type="evidence" value="ECO:0007669"/>
    <property type="project" value="TreeGrafter"/>
</dbReference>
<dbReference type="Proteomes" id="UP001293593">
    <property type="component" value="Unassembled WGS sequence"/>
</dbReference>
<feature type="transmembrane region" description="Helical" evidence="1">
    <location>
        <begin position="144"/>
        <end position="163"/>
    </location>
</feature>
<dbReference type="GO" id="GO:0006813">
    <property type="term" value="P:potassium ion transport"/>
    <property type="evidence" value="ECO:0007669"/>
    <property type="project" value="TreeGrafter"/>
</dbReference>
<keyword evidence="1" id="KW-0812">Transmembrane</keyword>
<evidence type="ECO:0000313" key="3">
    <source>
        <dbReference type="Proteomes" id="UP001293593"/>
    </source>
</evidence>
<dbReference type="PANTHER" id="PTHR28062:SF1">
    <property type="entry name" value="TRANSMEMBRANE PROTEIN"/>
    <property type="match status" value="1"/>
</dbReference>
<dbReference type="EMBL" id="JAWXYG010000006">
    <property type="protein sequence ID" value="KAK4268996.1"/>
    <property type="molecule type" value="Genomic_DNA"/>
</dbReference>
<organism evidence="2 3">
    <name type="scientific">Acacia crassicarpa</name>
    <name type="common">northern wattle</name>
    <dbReference type="NCBI Taxonomy" id="499986"/>
    <lineage>
        <taxon>Eukaryota</taxon>
        <taxon>Viridiplantae</taxon>
        <taxon>Streptophyta</taxon>
        <taxon>Embryophyta</taxon>
        <taxon>Tracheophyta</taxon>
        <taxon>Spermatophyta</taxon>
        <taxon>Magnoliopsida</taxon>
        <taxon>eudicotyledons</taxon>
        <taxon>Gunneridae</taxon>
        <taxon>Pentapetalae</taxon>
        <taxon>rosids</taxon>
        <taxon>fabids</taxon>
        <taxon>Fabales</taxon>
        <taxon>Fabaceae</taxon>
        <taxon>Caesalpinioideae</taxon>
        <taxon>mimosoid clade</taxon>
        <taxon>Acacieae</taxon>
        <taxon>Acacia</taxon>
    </lineage>
</organism>
<evidence type="ECO:0008006" key="4">
    <source>
        <dbReference type="Google" id="ProtNLM"/>
    </source>
</evidence>
<proteinExistence type="predicted"/>
<dbReference type="PANTHER" id="PTHR28062">
    <property type="entry name" value="K+-H+ EXCHANGE-LIKE PROTEIN"/>
    <property type="match status" value="1"/>
</dbReference>
<name>A0AAE1JHA4_9FABA</name>
<dbReference type="AlphaFoldDB" id="A0AAE1JHA4"/>
<keyword evidence="3" id="KW-1185">Reference proteome</keyword>
<comment type="caution">
    <text evidence="2">The sequence shown here is derived from an EMBL/GenBank/DDBJ whole genome shotgun (WGS) entry which is preliminary data.</text>
</comment>
<sequence length="271" mass="30814">MRARLVVFPIRGRIWCFSRSAGPSVSASEALSQPNTFKELRENISFSGKSFNANAELLVDFVANKMNKAWIGLEKAPEGSFKNKLHGLGLRLLSRVKPSEIFLRSITKEVTRVEVIYPSSLDARLVRRRLRHVAMRGTIIHKKYLYGSISMLPVTSAFAVLPLPNVPFFWNLFRAYSHWRALQGSERLFRLVSDSSITSVIDKKEIEQKDSRNENHNSPEPYWALKPSEELETLGRGDEADDDGLGQSAIKKICKIYDLDTNDVIKYRKLG</sequence>
<reference evidence="2" key="1">
    <citation type="submission" date="2023-10" db="EMBL/GenBank/DDBJ databases">
        <title>Chromosome-level genome of the transformable northern wattle, Acacia crassicarpa.</title>
        <authorList>
            <person name="Massaro I."/>
            <person name="Sinha N.R."/>
            <person name="Poethig S."/>
            <person name="Leichty A.R."/>
        </authorList>
    </citation>
    <scope>NUCLEOTIDE SEQUENCE</scope>
    <source>
        <strain evidence="2">Acra3RX</strain>
        <tissue evidence="2">Leaf</tissue>
    </source>
</reference>